<dbReference type="RefSeq" id="WP_009126568.1">
    <property type="nucleotide sequence ID" value="NZ_GL882689.1"/>
</dbReference>
<dbReference type="AlphaFoldDB" id="F3PX61"/>
<protein>
    <recommendedName>
        <fullName evidence="3">Outer membrane insertion signal domain protein</fullName>
    </recommendedName>
</protein>
<reference evidence="1 2" key="1">
    <citation type="submission" date="2011-02" db="EMBL/GenBank/DDBJ databases">
        <authorList>
            <person name="Weinstock G."/>
            <person name="Sodergren E."/>
            <person name="Clifton S."/>
            <person name="Fulton L."/>
            <person name="Fulton B."/>
            <person name="Courtney L."/>
            <person name="Fronick C."/>
            <person name="Harrison M."/>
            <person name="Strong C."/>
            <person name="Farmer C."/>
            <person name="Delahaunty K."/>
            <person name="Markovic C."/>
            <person name="Hall O."/>
            <person name="Minx P."/>
            <person name="Tomlinson C."/>
            <person name="Mitreva M."/>
            <person name="Hou S."/>
            <person name="Chen J."/>
            <person name="Wollam A."/>
            <person name="Pepin K.H."/>
            <person name="Johnson M."/>
            <person name="Bhonagiri V."/>
            <person name="Zhang X."/>
            <person name="Suruliraj S."/>
            <person name="Warren W."/>
            <person name="Chinwalla A."/>
            <person name="Mardis E.R."/>
            <person name="Wilson R.K."/>
        </authorList>
    </citation>
    <scope>NUCLEOTIDE SEQUENCE [LARGE SCALE GENOMIC DNA]</scope>
    <source>
        <strain evidence="1 2">YIT 12057</strain>
    </source>
</reference>
<gene>
    <name evidence="1" type="ORF">HMPREF9446_03351</name>
</gene>
<proteinExistence type="predicted"/>
<name>F3PX61_9BACE</name>
<keyword evidence="2" id="KW-1185">Reference proteome</keyword>
<evidence type="ECO:0000313" key="1">
    <source>
        <dbReference type="EMBL" id="EGF52140.1"/>
    </source>
</evidence>
<dbReference type="InterPro" id="IPR018550">
    <property type="entry name" value="Lipid-A_deacylase-rel"/>
</dbReference>
<dbReference type="Proteomes" id="UP000003416">
    <property type="component" value="Unassembled WGS sequence"/>
</dbReference>
<evidence type="ECO:0000313" key="2">
    <source>
        <dbReference type="Proteomes" id="UP000003416"/>
    </source>
</evidence>
<organism evidence="1 2">
    <name type="scientific">Bacteroides fluxus YIT 12057</name>
    <dbReference type="NCBI Taxonomy" id="763034"/>
    <lineage>
        <taxon>Bacteria</taxon>
        <taxon>Pseudomonadati</taxon>
        <taxon>Bacteroidota</taxon>
        <taxon>Bacteroidia</taxon>
        <taxon>Bacteroidales</taxon>
        <taxon>Bacteroidaceae</taxon>
        <taxon>Bacteroides</taxon>
    </lineage>
</organism>
<accession>F3PX61</accession>
<dbReference type="eggNOG" id="COG1317">
    <property type="taxonomic scope" value="Bacteria"/>
</dbReference>
<comment type="caution">
    <text evidence="1">The sequence shown here is derived from an EMBL/GenBank/DDBJ whole genome shotgun (WGS) entry which is preliminary data.</text>
</comment>
<dbReference type="EMBL" id="AFBN01000096">
    <property type="protein sequence ID" value="EGF52140.1"/>
    <property type="molecule type" value="Genomic_DNA"/>
</dbReference>
<dbReference type="GeneID" id="86050742"/>
<evidence type="ECO:0008006" key="3">
    <source>
        <dbReference type="Google" id="ProtNLM"/>
    </source>
</evidence>
<dbReference type="HOGENOM" id="CLU_056497_0_0_10"/>
<sequence>MENKKQAWKIVAFLTVMFFLSDSAYAQKWSEKYIHRIGIEGRAGYIFPTNPFLKGDNYYMKRMKGAYAGHLKYSFQLRPHTAADQAYIGAYQGIGLGYFDFGNRPEVGTPTALYLFQGGSIARFSPRLSLNYEWNFGVSFGWKSYDPAENFNNKIIGSGTNAYLNANLYLNWALSPMFDLTVGATGSHFSNGNTRYPNSGLNTIDCKVGLVYNFNRKADELAKSWQRPLVPAFPRHVSYDLTLFGSWRKKAVDVSGGQVPAPGTYSVFGFNFAPMYNFGYKFRAGVSLDGVYDGSANICRKYNVDEFHTPSIGKQMALGLSARGEFVMPYFTVGIGFGANVLHGGGDMKSFYQILALKIDVSRNSYLHIGYNLCDFHEPNYLMLGIGYRFNNKRPKLF</sequence>
<dbReference type="Pfam" id="PF09411">
    <property type="entry name" value="PagL"/>
    <property type="match status" value="1"/>
</dbReference>
<dbReference type="STRING" id="763034.HMPREF9446_03351"/>